<keyword evidence="5" id="KW-1185">Reference proteome</keyword>
<dbReference type="Pfam" id="PF02230">
    <property type="entry name" value="Abhydrolase_2"/>
    <property type="match status" value="1"/>
</dbReference>
<protein>
    <submittedName>
        <fullName evidence="4">Alpha/beta hydrolase</fullName>
    </submittedName>
</protein>
<comment type="similarity">
    <text evidence="1">Belongs to the AB hydrolase superfamily. AB hydrolase 2 family.</text>
</comment>
<name>A0A368KYL2_9BURK</name>
<accession>A0A368KYL2</accession>
<dbReference type="OrthoDB" id="9801763at2"/>
<dbReference type="SUPFAM" id="SSF53474">
    <property type="entry name" value="alpha/beta-Hydrolases"/>
    <property type="match status" value="1"/>
</dbReference>
<evidence type="ECO:0000256" key="1">
    <source>
        <dbReference type="ARBA" id="ARBA00006499"/>
    </source>
</evidence>
<dbReference type="PANTHER" id="PTHR10655">
    <property type="entry name" value="LYSOPHOSPHOLIPASE-RELATED"/>
    <property type="match status" value="1"/>
</dbReference>
<dbReference type="RefSeq" id="WP_114403706.1">
    <property type="nucleotide sequence ID" value="NZ_QPGB01000007.1"/>
</dbReference>
<feature type="domain" description="Phospholipase/carboxylesterase/thioesterase" evidence="3">
    <location>
        <begin position="10"/>
        <end position="219"/>
    </location>
</feature>
<dbReference type="GO" id="GO:0016787">
    <property type="term" value="F:hydrolase activity"/>
    <property type="evidence" value="ECO:0007669"/>
    <property type="project" value="UniProtKB-KW"/>
</dbReference>
<dbReference type="Gene3D" id="3.40.50.1820">
    <property type="entry name" value="alpha/beta hydrolase"/>
    <property type="match status" value="1"/>
</dbReference>
<evidence type="ECO:0000256" key="2">
    <source>
        <dbReference type="ARBA" id="ARBA00022801"/>
    </source>
</evidence>
<evidence type="ECO:0000313" key="4">
    <source>
        <dbReference type="EMBL" id="RCS56517.1"/>
    </source>
</evidence>
<dbReference type="PANTHER" id="PTHR10655:SF17">
    <property type="entry name" value="LYSOPHOSPHOLIPASE-LIKE PROTEIN 1"/>
    <property type="match status" value="1"/>
</dbReference>
<gene>
    <name evidence="4" type="ORF">DU000_12295</name>
</gene>
<reference evidence="4 5" key="1">
    <citation type="journal article" date="2018" name="Int. J. Syst. Evol. Microbiol.">
        <title>Parvibium lacunae gen. nov., sp. nov., a new member of the family Alcaligenaceae isolated from a freshwater pond.</title>
        <authorList>
            <person name="Chen W.M."/>
            <person name="Xie P.B."/>
            <person name="Hsu M.Y."/>
            <person name="Sheu S.Y."/>
        </authorList>
    </citation>
    <scope>NUCLEOTIDE SEQUENCE [LARGE SCALE GENOMIC DNA]</scope>
    <source>
        <strain evidence="4 5">KMB9</strain>
    </source>
</reference>
<dbReference type="InterPro" id="IPR003140">
    <property type="entry name" value="PLipase/COase/thioEstase"/>
</dbReference>
<evidence type="ECO:0000313" key="5">
    <source>
        <dbReference type="Proteomes" id="UP000252357"/>
    </source>
</evidence>
<dbReference type="InterPro" id="IPR050565">
    <property type="entry name" value="LYPA1-2/EST-like"/>
</dbReference>
<dbReference type="AlphaFoldDB" id="A0A368KYL2"/>
<sequence>MTPLDFITIETGPNPQALVIWMHGLGADGNDFVPIVDELNLDGCPDIRFIFPHAPMIPVTINGGYVMRAWYDILSSDLVRREDEAGLRTSQLQIETLLAQQAALGIPAERTILAGFSQGGAMTLQVGLRYAERLAGLIVLSAYAPLIDVLPRELQSVQTQTPIFMAHGTEDPIVPYTRGQATRDALQALHCQVEWHEYPMPHSVCWQEISAIGQFLKKVLIPN</sequence>
<dbReference type="InterPro" id="IPR029058">
    <property type="entry name" value="AB_hydrolase_fold"/>
</dbReference>
<dbReference type="EMBL" id="QPGB01000007">
    <property type="protein sequence ID" value="RCS56517.1"/>
    <property type="molecule type" value="Genomic_DNA"/>
</dbReference>
<dbReference type="Proteomes" id="UP000252357">
    <property type="component" value="Unassembled WGS sequence"/>
</dbReference>
<comment type="caution">
    <text evidence="4">The sequence shown here is derived from an EMBL/GenBank/DDBJ whole genome shotgun (WGS) entry which is preliminary data.</text>
</comment>
<organism evidence="4 5">
    <name type="scientific">Parvibium lacunae</name>
    <dbReference type="NCBI Taxonomy" id="1888893"/>
    <lineage>
        <taxon>Bacteria</taxon>
        <taxon>Pseudomonadati</taxon>
        <taxon>Pseudomonadota</taxon>
        <taxon>Betaproteobacteria</taxon>
        <taxon>Burkholderiales</taxon>
        <taxon>Alcaligenaceae</taxon>
        <taxon>Parvibium</taxon>
    </lineage>
</organism>
<proteinExistence type="inferred from homology"/>
<keyword evidence="2 4" id="KW-0378">Hydrolase</keyword>
<evidence type="ECO:0000259" key="3">
    <source>
        <dbReference type="Pfam" id="PF02230"/>
    </source>
</evidence>